<dbReference type="PANTHER" id="PTHR48476:SF1">
    <property type="entry name" value="SHORT-CHAIN DEHYDROGENASE TIC 32, CHLOROPLASTIC-LIKE"/>
    <property type="match status" value="1"/>
</dbReference>
<evidence type="ECO:0000313" key="1">
    <source>
        <dbReference type="EMBL" id="CAK9259661.1"/>
    </source>
</evidence>
<evidence type="ECO:0000313" key="2">
    <source>
        <dbReference type="Proteomes" id="UP001497444"/>
    </source>
</evidence>
<accession>A0ABP0W0Y2</accession>
<dbReference type="Proteomes" id="UP001497444">
    <property type="component" value="Chromosome 12"/>
</dbReference>
<dbReference type="SUPFAM" id="SSF51735">
    <property type="entry name" value="NAD(P)-binding Rossmann-fold domains"/>
    <property type="match status" value="1"/>
</dbReference>
<gene>
    <name evidence="1" type="ORF">CSSPJE1EN1_LOCUS5139</name>
</gene>
<protein>
    <submittedName>
        <fullName evidence="1">Uncharacterized protein</fullName>
    </submittedName>
</protein>
<dbReference type="CDD" id="cd05327">
    <property type="entry name" value="retinol-DH_like_SDR_c_like"/>
    <property type="match status" value="1"/>
</dbReference>
<dbReference type="InterPro" id="IPR055280">
    <property type="entry name" value="TIC32"/>
</dbReference>
<dbReference type="PANTHER" id="PTHR48476">
    <property type="entry name" value="SHORT-CHAIN DEHYDROGENASE TIC 32, CHLOROPLASTIC-LIKE"/>
    <property type="match status" value="1"/>
</dbReference>
<sequence length="323" mass="35991">MGQVLGHVLGTPGPSGFGSKSTAEDVIENVELHSKTVIITRATSGIGKETARVFAKKGAHVIMAVRNTKLGEEMKHKFLEETPNAIVDVMPLDLSSLASIRKFVEDFNARNLPLNIFINNAGVYVRKFELSENGMEKIFATNHIGPFLLTNLLLDKMKITAKETNKEGRIVIVSSYAHFWAPKEGINFDKLNEKTRHVHHVRYAQSKLANILYVKELSRHLQENGSNVTANALDPGAILTKMFNESMDLFMKFLVIILFGPFWKTITQGAATTCYVATSPLLNNVTGKYFTNCNEDPHISKLAKDPIMASKIWKLSDEFVSTH</sequence>
<dbReference type="InterPro" id="IPR036291">
    <property type="entry name" value="NAD(P)-bd_dom_sf"/>
</dbReference>
<proteinExistence type="predicted"/>
<dbReference type="Gene3D" id="3.40.50.720">
    <property type="entry name" value="NAD(P)-binding Rossmann-like Domain"/>
    <property type="match status" value="1"/>
</dbReference>
<dbReference type="PRINTS" id="PR00081">
    <property type="entry name" value="GDHRDH"/>
</dbReference>
<dbReference type="InterPro" id="IPR002347">
    <property type="entry name" value="SDR_fam"/>
</dbReference>
<organism evidence="1 2">
    <name type="scientific">Sphagnum jensenii</name>
    <dbReference type="NCBI Taxonomy" id="128206"/>
    <lineage>
        <taxon>Eukaryota</taxon>
        <taxon>Viridiplantae</taxon>
        <taxon>Streptophyta</taxon>
        <taxon>Embryophyta</taxon>
        <taxon>Bryophyta</taxon>
        <taxon>Sphagnophytina</taxon>
        <taxon>Sphagnopsida</taxon>
        <taxon>Sphagnales</taxon>
        <taxon>Sphagnaceae</taxon>
        <taxon>Sphagnum</taxon>
    </lineage>
</organism>
<dbReference type="Pfam" id="PF00106">
    <property type="entry name" value="adh_short"/>
    <property type="match status" value="1"/>
</dbReference>
<reference evidence="1" key="1">
    <citation type="submission" date="2024-02" db="EMBL/GenBank/DDBJ databases">
        <authorList>
            <consortium name="ELIXIR-Norway"/>
            <consortium name="Elixir Norway"/>
        </authorList>
    </citation>
    <scope>NUCLEOTIDE SEQUENCE</scope>
</reference>
<dbReference type="EMBL" id="OZ020107">
    <property type="protein sequence ID" value="CAK9259661.1"/>
    <property type="molecule type" value="Genomic_DNA"/>
</dbReference>
<name>A0ABP0W0Y2_9BRYO</name>
<keyword evidence="2" id="KW-1185">Reference proteome</keyword>